<gene>
    <name evidence="1" type="ORF">PENSTE_c001G02882</name>
</gene>
<evidence type="ECO:0000313" key="1">
    <source>
        <dbReference type="EMBL" id="OQE31951.1"/>
    </source>
</evidence>
<keyword evidence="2" id="KW-1185">Reference proteome</keyword>
<reference evidence="2" key="1">
    <citation type="journal article" date="2017" name="Nat. Microbiol.">
        <title>Global analysis of biosynthetic gene clusters reveals vast potential of secondary metabolite production in Penicillium species.</title>
        <authorList>
            <person name="Nielsen J.C."/>
            <person name="Grijseels S."/>
            <person name="Prigent S."/>
            <person name="Ji B."/>
            <person name="Dainat J."/>
            <person name="Nielsen K.F."/>
            <person name="Frisvad J.C."/>
            <person name="Workman M."/>
            <person name="Nielsen J."/>
        </authorList>
    </citation>
    <scope>NUCLEOTIDE SEQUENCE [LARGE SCALE GENOMIC DNA]</scope>
    <source>
        <strain evidence="2">IBT 24891</strain>
    </source>
</reference>
<protein>
    <submittedName>
        <fullName evidence="1">Uncharacterized protein</fullName>
    </submittedName>
</protein>
<dbReference type="OrthoDB" id="5429468at2759"/>
<accession>A0A1V6U0B0</accession>
<dbReference type="AlphaFoldDB" id="A0A1V6U0B0"/>
<comment type="caution">
    <text evidence="1">The sequence shown here is derived from an EMBL/GenBank/DDBJ whole genome shotgun (WGS) entry which is preliminary data.</text>
</comment>
<dbReference type="Proteomes" id="UP000191285">
    <property type="component" value="Unassembled WGS sequence"/>
</dbReference>
<organism evidence="1 2">
    <name type="scientific">Penicillium steckii</name>
    <dbReference type="NCBI Taxonomy" id="303698"/>
    <lineage>
        <taxon>Eukaryota</taxon>
        <taxon>Fungi</taxon>
        <taxon>Dikarya</taxon>
        <taxon>Ascomycota</taxon>
        <taxon>Pezizomycotina</taxon>
        <taxon>Eurotiomycetes</taxon>
        <taxon>Eurotiomycetidae</taxon>
        <taxon>Eurotiales</taxon>
        <taxon>Aspergillaceae</taxon>
        <taxon>Penicillium</taxon>
    </lineage>
</organism>
<evidence type="ECO:0000313" key="2">
    <source>
        <dbReference type="Proteomes" id="UP000191285"/>
    </source>
</evidence>
<dbReference type="EMBL" id="MLKD01000001">
    <property type="protein sequence ID" value="OQE31951.1"/>
    <property type="molecule type" value="Genomic_DNA"/>
</dbReference>
<name>A0A1V6U0B0_9EURO</name>
<sequence length="106" mass="11857">MATWGRRSPWSTICVFVDSNTDGIRSRYVSADGSLDQSICLAVGVCLLCAVMTGIDAVKTLDRPRDGAVAIDWKCNPFHVNVSPWRYYLDIEDGLPVRVARMWFNS</sequence>
<proteinExistence type="predicted"/>